<proteinExistence type="predicted"/>
<sequence>MLQPHSPRSRFSVFLLFCFASPIGTACVRFAAFNLSAARSVADTISR</sequence>
<dbReference type="HOGENOM" id="CLU_3165579_0_0_4"/>
<dbReference type="KEGG" id="bpl:BURPS1106A_2245"/>
<dbReference type="AlphaFoldDB" id="A3NVY8"/>
<evidence type="ECO:0000313" key="2">
    <source>
        <dbReference type="Proteomes" id="UP000006738"/>
    </source>
</evidence>
<protein>
    <submittedName>
        <fullName evidence="1">Uncharacterized protein</fullName>
    </submittedName>
</protein>
<organism evidence="1 2">
    <name type="scientific">Burkholderia pseudomallei (strain 1106a)</name>
    <dbReference type="NCBI Taxonomy" id="357348"/>
    <lineage>
        <taxon>Bacteria</taxon>
        <taxon>Pseudomonadati</taxon>
        <taxon>Pseudomonadota</taxon>
        <taxon>Betaproteobacteria</taxon>
        <taxon>Burkholderiales</taxon>
        <taxon>Burkholderiaceae</taxon>
        <taxon>Burkholderia</taxon>
        <taxon>pseudomallei group</taxon>
    </lineage>
</organism>
<dbReference type="EMBL" id="CP000572">
    <property type="protein sequence ID" value="ABN92022.1"/>
    <property type="molecule type" value="Genomic_DNA"/>
</dbReference>
<name>A3NVY8_BURP0</name>
<accession>A3NVY8</accession>
<evidence type="ECO:0000313" key="1">
    <source>
        <dbReference type="EMBL" id="ABN92022.1"/>
    </source>
</evidence>
<dbReference type="Proteomes" id="UP000006738">
    <property type="component" value="Chromosome I"/>
</dbReference>
<reference evidence="1 2" key="1">
    <citation type="submission" date="2007-02" db="EMBL/GenBank/DDBJ databases">
        <authorList>
            <person name="DeShazer D."/>
            <person name="Woods D.E."/>
            <person name="Nierman W.C."/>
        </authorList>
    </citation>
    <scope>NUCLEOTIDE SEQUENCE [LARGE SCALE GENOMIC DNA]</scope>
    <source>
        <strain evidence="1 2">1106a</strain>
    </source>
</reference>
<gene>
    <name evidence="1" type="ordered locus">BURPS1106A_2245</name>
</gene>